<organism evidence="1 2">
    <name type="scientific">Candidatus Viridilinea halotolerans</name>
    <dbReference type="NCBI Taxonomy" id="2491704"/>
    <lineage>
        <taxon>Bacteria</taxon>
        <taxon>Bacillati</taxon>
        <taxon>Chloroflexota</taxon>
        <taxon>Chloroflexia</taxon>
        <taxon>Chloroflexales</taxon>
        <taxon>Chloroflexineae</taxon>
        <taxon>Oscillochloridaceae</taxon>
        <taxon>Candidatus Viridilinea</taxon>
    </lineage>
</organism>
<gene>
    <name evidence="1" type="ORF">EI684_21005</name>
</gene>
<proteinExistence type="predicted"/>
<sequence length="114" mass="12616">MSPSLLPTPLTDLRKRAPEARALIRAVLEELVGPVELRYDFYREWNGCWKVRTEFTGAANGRLEFTLLATPGGGMLALPRPMPERWRTATGIAANDGTRWTLSAKGELQAFAAT</sequence>
<dbReference type="EMBL" id="RSAS01000868">
    <property type="protein sequence ID" value="RRR66278.1"/>
    <property type="molecule type" value="Genomic_DNA"/>
</dbReference>
<accession>A0A426TRR2</accession>
<comment type="caution">
    <text evidence="1">The sequence shown here is derived from an EMBL/GenBank/DDBJ whole genome shotgun (WGS) entry which is preliminary data.</text>
</comment>
<dbReference type="AlphaFoldDB" id="A0A426TRR2"/>
<evidence type="ECO:0000313" key="2">
    <source>
        <dbReference type="Proteomes" id="UP000280307"/>
    </source>
</evidence>
<dbReference type="Proteomes" id="UP000280307">
    <property type="component" value="Unassembled WGS sequence"/>
</dbReference>
<evidence type="ECO:0000313" key="1">
    <source>
        <dbReference type="EMBL" id="RRR66278.1"/>
    </source>
</evidence>
<name>A0A426TRR2_9CHLR</name>
<reference evidence="1 2" key="1">
    <citation type="submission" date="2018-12" db="EMBL/GenBank/DDBJ databases">
        <title>Genome Sequence of Candidatus Viridilinea halotolerans isolated from saline sulfide-rich spring.</title>
        <authorList>
            <person name="Grouzdev D.S."/>
            <person name="Burganskaya E.I."/>
            <person name="Krutkina M.S."/>
            <person name="Sukhacheva M.V."/>
            <person name="Gorlenko V.M."/>
        </authorList>
    </citation>
    <scope>NUCLEOTIDE SEQUENCE [LARGE SCALE GENOMIC DNA]</scope>
    <source>
        <strain evidence="1">Chok-6</strain>
    </source>
</reference>
<protein>
    <submittedName>
        <fullName evidence="1">Uncharacterized protein</fullName>
    </submittedName>
</protein>